<organism evidence="2 3">
    <name type="scientific">Portunus trituberculatus</name>
    <name type="common">Swimming crab</name>
    <name type="synonym">Neptunus trituberculatus</name>
    <dbReference type="NCBI Taxonomy" id="210409"/>
    <lineage>
        <taxon>Eukaryota</taxon>
        <taxon>Metazoa</taxon>
        <taxon>Ecdysozoa</taxon>
        <taxon>Arthropoda</taxon>
        <taxon>Crustacea</taxon>
        <taxon>Multicrustacea</taxon>
        <taxon>Malacostraca</taxon>
        <taxon>Eumalacostraca</taxon>
        <taxon>Eucarida</taxon>
        <taxon>Decapoda</taxon>
        <taxon>Pleocyemata</taxon>
        <taxon>Brachyura</taxon>
        <taxon>Eubrachyura</taxon>
        <taxon>Portunoidea</taxon>
        <taxon>Portunidae</taxon>
        <taxon>Portuninae</taxon>
        <taxon>Portunus</taxon>
    </lineage>
</organism>
<dbReference type="Proteomes" id="UP000324222">
    <property type="component" value="Unassembled WGS sequence"/>
</dbReference>
<keyword evidence="3" id="KW-1185">Reference proteome</keyword>
<keyword evidence="1" id="KW-0732">Signal</keyword>
<proteinExistence type="predicted"/>
<dbReference type="AlphaFoldDB" id="A0A5B7HWB1"/>
<feature type="chain" id="PRO_5022947279" evidence="1">
    <location>
        <begin position="20"/>
        <end position="61"/>
    </location>
</feature>
<reference evidence="2 3" key="1">
    <citation type="submission" date="2019-05" db="EMBL/GenBank/DDBJ databases">
        <title>Another draft genome of Portunus trituberculatus and its Hox gene families provides insights of decapod evolution.</title>
        <authorList>
            <person name="Jeong J.-H."/>
            <person name="Song I."/>
            <person name="Kim S."/>
            <person name="Choi T."/>
            <person name="Kim D."/>
            <person name="Ryu S."/>
            <person name="Kim W."/>
        </authorList>
    </citation>
    <scope>NUCLEOTIDE SEQUENCE [LARGE SCALE GENOMIC DNA]</scope>
    <source>
        <tissue evidence="2">Muscle</tissue>
    </source>
</reference>
<gene>
    <name evidence="2" type="ORF">E2C01_066996</name>
</gene>
<evidence type="ECO:0000313" key="3">
    <source>
        <dbReference type="Proteomes" id="UP000324222"/>
    </source>
</evidence>
<protein>
    <submittedName>
        <fullName evidence="2">Uncharacterized protein</fullName>
    </submittedName>
</protein>
<comment type="caution">
    <text evidence="2">The sequence shown here is derived from an EMBL/GenBank/DDBJ whole genome shotgun (WGS) entry which is preliminary data.</text>
</comment>
<sequence>MVEALLLLLLDVDLPVVVVVVVVVMEVEEEDGTDLLVVLKWRKRWFFFYIRGKIDQEQEKP</sequence>
<evidence type="ECO:0000313" key="2">
    <source>
        <dbReference type="EMBL" id="MPC72684.1"/>
    </source>
</evidence>
<name>A0A5B7HWB1_PORTR</name>
<feature type="signal peptide" evidence="1">
    <location>
        <begin position="1"/>
        <end position="19"/>
    </location>
</feature>
<accession>A0A5B7HWB1</accession>
<dbReference type="EMBL" id="VSRR010035209">
    <property type="protein sequence ID" value="MPC72684.1"/>
    <property type="molecule type" value="Genomic_DNA"/>
</dbReference>
<evidence type="ECO:0000256" key="1">
    <source>
        <dbReference type="SAM" id="SignalP"/>
    </source>
</evidence>